<accession>A0A1P8N056</accession>
<proteinExistence type="predicted"/>
<sequence>MRRLIWLMRLRRAIWLTRLRRAIWLARLRRLIWLARLRRDAIYFFLTRGLSAPSSSPDRICKEKKGQGGFVAGGFSLACFLLHHAGR</sequence>
<reference evidence="1 2" key="1">
    <citation type="submission" date="2017-01" db="EMBL/GenBank/DDBJ databases">
        <title>Complete genome of Tateyamaria omphalii DOK1-4 isolated from seawater in Dokdo.</title>
        <authorList>
            <person name="Kim J.H."/>
            <person name="Chi W.-J."/>
        </authorList>
    </citation>
    <scope>NUCLEOTIDE SEQUENCE [LARGE SCALE GENOMIC DNA]</scope>
    <source>
        <strain evidence="1 2">DOK1-4</strain>
    </source>
</reference>
<dbReference type="STRING" id="299262.BWR18_19010"/>
<gene>
    <name evidence="1" type="ORF">BWR18_19010</name>
</gene>
<dbReference type="KEGG" id="tom:BWR18_19010"/>
<name>A0A1P8N056_9RHOB</name>
<dbReference type="EMBL" id="CP019312">
    <property type="protein sequence ID" value="APX13539.1"/>
    <property type="molecule type" value="Genomic_DNA"/>
</dbReference>
<dbReference type="Proteomes" id="UP000186336">
    <property type="component" value="Chromosome"/>
</dbReference>
<organism evidence="1 2">
    <name type="scientific">Tateyamaria omphalii</name>
    <dbReference type="NCBI Taxonomy" id="299262"/>
    <lineage>
        <taxon>Bacteria</taxon>
        <taxon>Pseudomonadati</taxon>
        <taxon>Pseudomonadota</taxon>
        <taxon>Alphaproteobacteria</taxon>
        <taxon>Rhodobacterales</taxon>
        <taxon>Roseobacteraceae</taxon>
        <taxon>Tateyamaria</taxon>
    </lineage>
</organism>
<keyword evidence="2" id="KW-1185">Reference proteome</keyword>
<evidence type="ECO:0000313" key="2">
    <source>
        <dbReference type="Proteomes" id="UP000186336"/>
    </source>
</evidence>
<protein>
    <submittedName>
        <fullName evidence="1">Uncharacterized protein</fullName>
    </submittedName>
</protein>
<dbReference type="AlphaFoldDB" id="A0A1P8N056"/>
<evidence type="ECO:0000313" key="1">
    <source>
        <dbReference type="EMBL" id="APX13539.1"/>
    </source>
</evidence>